<dbReference type="Pfam" id="PF08447">
    <property type="entry name" value="PAS_3"/>
    <property type="match status" value="2"/>
</dbReference>
<name>A0A937CLT6_9HYPH</name>
<dbReference type="Pfam" id="PF00015">
    <property type="entry name" value="MCPsignal"/>
    <property type="match status" value="1"/>
</dbReference>
<protein>
    <submittedName>
        <fullName evidence="10">PAS domain-containing methyl-accepting chemotaxis protein</fullName>
    </submittedName>
</protein>
<dbReference type="Proteomes" id="UP000633219">
    <property type="component" value="Unassembled WGS sequence"/>
</dbReference>
<proteinExistence type="inferred from homology"/>
<keyword evidence="2" id="KW-0145">Chemotaxis</keyword>
<evidence type="ECO:0000259" key="6">
    <source>
        <dbReference type="PROSITE" id="PS50111"/>
    </source>
</evidence>
<evidence type="ECO:0000259" key="9">
    <source>
        <dbReference type="PROSITE" id="PS50885"/>
    </source>
</evidence>
<dbReference type="InterPro" id="IPR000014">
    <property type="entry name" value="PAS"/>
</dbReference>
<dbReference type="GO" id="GO:0007165">
    <property type="term" value="P:signal transduction"/>
    <property type="evidence" value="ECO:0007669"/>
    <property type="project" value="UniProtKB-KW"/>
</dbReference>
<dbReference type="InterPro" id="IPR000700">
    <property type="entry name" value="PAS-assoc_C"/>
</dbReference>
<evidence type="ECO:0000313" key="10">
    <source>
        <dbReference type="EMBL" id="MBL0372021.1"/>
    </source>
</evidence>
<dbReference type="NCBIfam" id="TIGR00229">
    <property type="entry name" value="sensory_box"/>
    <property type="match status" value="2"/>
</dbReference>
<dbReference type="CDD" id="cd11386">
    <property type="entry name" value="MCP_signal"/>
    <property type="match status" value="1"/>
</dbReference>
<dbReference type="PANTHER" id="PTHR43531">
    <property type="entry name" value="PROTEIN ICFG"/>
    <property type="match status" value="1"/>
</dbReference>
<dbReference type="EMBL" id="JAEQNC010000004">
    <property type="protein sequence ID" value="MBL0372021.1"/>
    <property type="molecule type" value="Genomic_DNA"/>
</dbReference>
<dbReference type="RefSeq" id="WP_201655929.1">
    <property type="nucleotide sequence ID" value="NZ_JAEQNC010000004.1"/>
</dbReference>
<dbReference type="InterPro" id="IPR003660">
    <property type="entry name" value="HAMP_dom"/>
</dbReference>
<dbReference type="PROSITE" id="PS50113">
    <property type="entry name" value="PAC"/>
    <property type="match status" value="1"/>
</dbReference>
<feature type="domain" description="PAC" evidence="8">
    <location>
        <begin position="204"/>
        <end position="256"/>
    </location>
</feature>
<dbReference type="AlphaFoldDB" id="A0A937CLT6"/>
<dbReference type="PROSITE" id="PS50885">
    <property type="entry name" value="HAMP"/>
    <property type="match status" value="1"/>
</dbReference>
<dbReference type="CDD" id="cd00130">
    <property type="entry name" value="PAS"/>
    <property type="match status" value="2"/>
</dbReference>
<dbReference type="InterPro" id="IPR051310">
    <property type="entry name" value="MCP_chemotaxis"/>
</dbReference>
<dbReference type="GO" id="GO:0016020">
    <property type="term" value="C:membrane"/>
    <property type="evidence" value="ECO:0007669"/>
    <property type="project" value="UniProtKB-SubCell"/>
</dbReference>
<feature type="region of interest" description="Disordered" evidence="5">
    <location>
        <begin position="548"/>
        <end position="568"/>
    </location>
</feature>
<feature type="domain" description="PAS" evidence="7">
    <location>
        <begin position="15"/>
        <end position="63"/>
    </location>
</feature>
<feature type="domain" description="Methyl-accepting transducer" evidence="6">
    <location>
        <begin position="302"/>
        <end position="531"/>
    </location>
</feature>
<feature type="domain" description="HAMP" evidence="9">
    <location>
        <begin position="245"/>
        <end position="297"/>
    </location>
</feature>
<dbReference type="InterPro" id="IPR001610">
    <property type="entry name" value="PAC"/>
</dbReference>
<organism evidence="10 11">
    <name type="scientific">Rhizobium setariae</name>
    <dbReference type="NCBI Taxonomy" id="2801340"/>
    <lineage>
        <taxon>Bacteria</taxon>
        <taxon>Pseudomonadati</taxon>
        <taxon>Pseudomonadota</taxon>
        <taxon>Alphaproteobacteria</taxon>
        <taxon>Hyphomicrobiales</taxon>
        <taxon>Rhizobiaceae</taxon>
        <taxon>Rhizobium/Agrobacterium group</taxon>
        <taxon>Rhizobium</taxon>
    </lineage>
</organism>
<dbReference type="Gene3D" id="3.30.450.20">
    <property type="entry name" value="PAS domain"/>
    <property type="match status" value="2"/>
</dbReference>
<dbReference type="PANTHER" id="PTHR43531:SF11">
    <property type="entry name" value="METHYL-ACCEPTING CHEMOTAXIS PROTEIN 3"/>
    <property type="match status" value="1"/>
</dbReference>
<dbReference type="SMART" id="SM00283">
    <property type="entry name" value="MA"/>
    <property type="match status" value="1"/>
</dbReference>
<dbReference type="InterPro" id="IPR004089">
    <property type="entry name" value="MCPsignal_dom"/>
</dbReference>
<evidence type="ECO:0000259" key="8">
    <source>
        <dbReference type="PROSITE" id="PS50113"/>
    </source>
</evidence>
<keyword evidence="11" id="KW-1185">Reference proteome</keyword>
<evidence type="ECO:0000259" key="7">
    <source>
        <dbReference type="PROSITE" id="PS50112"/>
    </source>
</evidence>
<dbReference type="SMART" id="SM00086">
    <property type="entry name" value="PAC"/>
    <property type="match status" value="2"/>
</dbReference>
<comment type="similarity">
    <text evidence="3">Belongs to the methyl-accepting chemotaxis (MCP) protein family.</text>
</comment>
<gene>
    <name evidence="10" type="ORF">JJB09_08270</name>
</gene>
<dbReference type="FunFam" id="1.10.287.950:FF:000001">
    <property type="entry name" value="Methyl-accepting chemotaxis sensory transducer"/>
    <property type="match status" value="1"/>
</dbReference>
<sequence>MAILGFGSHDASSEMEAIGASQAVIKFTLEGIILDANANFCQALGYDLKEIVGKHHSMFVDPDYAKSQEYRDFWANLKSGKFDRRQYKRFGKGGKMLWIEASYNPVLKNGKPVKVIKIATDITEAKHQALEDASKLDAISRSQAVIEFTPAGIILNANDNFCGALGYGRDEIVGKHHSMFCDRDYVKTEDYRIFWQRLANGEFFSNEYVRFSKTGAAVWIQAAYNPIFDDAGKVTKVVKFATDVSQRMNAVDKLGSAISQIAHGNLTASIDQPLVPSMEKIRNDFNAAAAKLRSTVQGILENAGVISNNAQHLQDASGTIAKRTEQQAASVEETAAALEEVTTTVADSSQRAVEAGQLVVATRIAAEKSGQVVQTAIQAMERIENSSKEISNIIGVIDEIAFQTNLLALNAGVEAARAGESGKGFAVVAQEVRELAQRSAKAAKEIKALINISSQQVDTGVTLVNQTGVALTEIVGQVARIDHNVSAIVDAAKQQAIGLKEINSAVNLIDQGTQQNAAMVEESNAASDTLANEVQSLIDQLRQFQVDNDLDHHGGTHSRHAPRLSVVH</sequence>
<dbReference type="PROSITE" id="PS50112">
    <property type="entry name" value="PAS"/>
    <property type="match status" value="1"/>
</dbReference>
<evidence type="ECO:0000256" key="1">
    <source>
        <dbReference type="ARBA" id="ARBA00004370"/>
    </source>
</evidence>
<dbReference type="SUPFAM" id="SSF55785">
    <property type="entry name" value="PYP-like sensor domain (PAS domain)"/>
    <property type="match status" value="2"/>
</dbReference>
<evidence type="ECO:0000256" key="4">
    <source>
        <dbReference type="PROSITE-ProRule" id="PRU00284"/>
    </source>
</evidence>
<evidence type="ECO:0000313" key="11">
    <source>
        <dbReference type="Proteomes" id="UP000633219"/>
    </source>
</evidence>
<keyword evidence="4" id="KW-0807">Transducer</keyword>
<dbReference type="SUPFAM" id="SSF58104">
    <property type="entry name" value="Methyl-accepting chemotaxis protein (MCP) signaling domain"/>
    <property type="match status" value="1"/>
</dbReference>
<evidence type="ECO:0000256" key="2">
    <source>
        <dbReference type="ARBA" id="ARBA00022500"/>
    </source>
</evidence>
<dbReference type="SMART" id="SM00091">
    <property type="entry name" value="PAS"/>
    <property type="match status" value="2"/>
</dbReference>
<evidence type="ECO:0000256" key="5">
    <source>
        <dbReference type="SAM" id="MobiDB-lite"/>
    </source>
</evidence>
<dbReference type="GO" id="GO:0006935">
    <property type="term" value="P:chemotaxis"/>
    <property type="evidence" value="ECO:0007669"/>
    <property type="project" value="UniProtKB-KW"/>
</dbReference>
<dbReference type="InterPro" id="IPR035965">
    <property type="entry name" value="PAS-like_dom_sf"/>
</dbReference>
<accession>A0A937CLT6</accession>
<comment type="caution">
    <text evidence="10">The sequence shown here is derived from an EMBL/GenBank/DDBJ whole genome shotgun (WGS) entry which is preliminary data.</text>
</comment>
<evidence type="ECO:0000256" key="3">
    <source>
        <dbReference type="ARBA" id="ARBA00029447"/>
    </source>
</evidence>
<reference evidence="10" key="1">
    <citation type="submission" date="2021-01" db="EMBL/GenBank/DDBJ databases">
        <title>Rhizobium sp. strain KVB221 16S ribosomal RNA gene Genome sequencing and assembly.</title>
        <authorList>
            <person name="Kang M."/>
        </authorList>
    </citation>
    <scope>NUCLEOTIDE SEQUENCE</scope>
    <source>
        <strain evidence="10">KVB221</strain>
    </source>
</reference>
<comment type="subcellular location">
    <subcellularLocation>
        <location evidence="1">Membrane</location>
    </subcellularLocation>
</comment>
<dbReference type="InterPro" id="IPR013655">
    <property type="entry name" value="PAS_fold_3"/>
</dbReference>
<dbReference type="Gene3D" id="1.10.287.950">
    <property type="entry name" value="Methyl-accepting chemotaxis protein"/>
    <property type="match status" value="1"/>
</dbReference>
<dbReference type="PROSITE" id="PS50111">
    <property type="entry name" value="CHEMOTAXIS_TRANSDUC_2"/>
    <property type="match status" value="1"/>
</dbReference>